<dbReference type="Proteomes" id="UP001172101">
    <property type="component" value="Unassembled WGS sequence"/>
</dbReference>
<keyword evidence="2" id="KW-1185">Reference proteome</keyword>
<sequence length="270" mass="30118">MGANGIKIASVTPWEWCACRQTTWKNYTEEPVTLWDMNFHGKRALSFISKPDGAFPESYAALHLVSGTYRDFDAGLDVSLEALAFVGVHQCLGVIFSNRYSGAFYCCAVIFDMADKPTKHHLHRLSEYLVFEEIVHQLEPLVVAKKTKQVYISIARMKGFGLPWWYGQNRMSLARSAEILDSKEAVFYIESDEYSDEDSRPSSPDSFPGVKPLPSLYISSAANSLPDVGTSSSTPAARGRSRYYDDVDITDAFTHQLAGIEKATGINLFL</sequence>
<dbReference type="RefSeq" id="XP_060301640.1">
    <property type="nucleotide sequence ID" value="XM_060447893.1"/>
</dbReference>
<evidence type="ECO:0000313" key="1">
    <source>
        <dbReference type="EMBL" id="KAK0728785.1"/>
    </source>
</evidence>
<organism evidence="1 2">
    <name type="scientific">Lasiosphaeria miniovina</name>
    <dbReference type="NCBI Taxonomy" id="1954250"/>
    <lineage>
        <taxon>Eukaryota</taxon>
        <taxon>Fungi</taxon>
        <taxon>Dikarya</taxon>
        <taxon>Ascomycota</taxon>
        <taxon>Pezizomycotina</taxon>
        <taxon>Sordariomycetes</taxon>
        <taxon>Sordariomycetidae</taxon>
        <taxon>Sordariales</taxon>
        <taxon>Lasiosphaeriaceae</taxon>
        <taxon>Lasiosphaeria</taxon>
    </lineage>
</organism>
<reference evidence="1" key="1">
    <citation type="submission" date="2023-06" db="EMBL/GenBank/DDBJ databases">
        <title>Genome-scale phylogeny and comparative genomics of the fungal order Sordariales.</title>
        <authorList>
            <consortium name="Lawrence Berkeley National Laboratory"/>
            <person name="Hensen N."/>
            <person name="Bonometti L."/>
            <person name="Westerberg I."/>
            <person name="Brannstrom I.O."/>
            <person name="Guillou S."/>
            <person name="Cros-Aarteil S."/>
            <person name="Calhoun S."/>
            <person name="Haridas S."/>
            <person name="Kuo A."/>
            <person name="Mondo S."/>
            <person name="Pangilinan J."/>
            <person name="Riley R."/>
            <person name="LaButti K."/>
            <person name="Andreopoulos B."/>
            <person name="Lipzen A."/>
            <person name="Chen C."/>
            <person name="Yanf M."/>
            <person name="Daum C."/>
            <person name="Ng V."/>
            <person name="Clum A."/>
            <person name="Steindorff A."/>
            <person name="Ohm R."/>
            <person name="Martin F."/>
            <person name="Silar P."/>
            <person name="Natvig D."/>
            <person name="Lalanne C."/>
            <person name="Gautier V."/>
            <person name="Ament-velasquez S.L."/>
            <person name="Kruys A."/>
            <person name="Hutchinson M.I."/>
            <person name="Powell A.J."/>
            <person name="Barry K."/>
            <person name="Miller A.N."/>
            <person name="Grigoriev I.V."/>
            <person name="Debuchy R."/>
            <person name="Gladieux P."/>
            <person name="Thoren M.H."/>
            <person name="Johannesson H."/>
        </authorList>
    </citation>
    <scope>NUCLEOTIDE SEQUENCE</scope>
    <source>
        <strain evidence="1">SMH2392-1A</strain>
    </source>
</reference>
<comment type="caution">
    <text evidence="1">The sequence shown here is derived from an EMBL/GenBank/DDBJ whole genome shotgun (WGS) entry which is preliminary data.</text>
</comment>
<name>A0AA40B6V9_9PEZI</name>
<evidence type="ECO:0000313" key="2">
    <source>
        <dbReference type="Proteomes" id="UP001172101"/>
    </source>
</evidence>
<proteinExistence type="predicted"/>
<accession>A0AA40B6V9</accession>
<dbReference type="GeneID" id="85331163"/>
<dbReference type="EMBL" id="JAUIRO010000002">
    <property type="protein sequence ID" value="KAK0728785.1"/>
    <property type="molecule type" value="Genomic_DNA"/>
</dbReference>
<protein>
    <submittedName>
        <fullName evidence="1">Uncharacterized protein</fullName>
    </submittedName>
</protein>
<gene>
    <name evidence="1" type="ORF">B0T26DRAFT_869758</name>
</gene>
<dbReference type="AlphaFoldDB" id="A0AA40B6V9"/>